<evidence type="ECO:0000313" key="2">
    <source>
        <dbReference type="EMBL" id="QIP12788.1"/>
    </source>
</evidence>
<name>A0A6G9AK09_9BACT</name>
<dbReference type="PANTHER" id="PTHR30543">
    <property type="entry name" value="CHROMATE REDUCTASE"/>
    <property type="match status" value="1"/>
</dbReference>
<organism evidence="2 3">
    <name type="scientific">Spirosoma aureum</name>
    <dbReference type="NCBI Taxonomy" id="2692134"/>
    <lineage>
        <taxon>Bacteria</taxon>
        <taxon>Pseudomonadati</taxon>
        <taxon>Bacteroidota</taxon>
        <taxon>Cytophagia</taxon>
        <taxon>Cytophagales</taxon>
        <taxon>Cytophagaceae</taxon>
        <taxon>Spirosoma</taxon>
    </lineage>
</organism>
<protein>
    <submittedName>
        <fullName evidence="2">NAD(P)H-dependent oxidoreductase</fullName>
    </submittedName>
</protein>
<keyword evidence="3" id="KW-1185">Reference proteome</keyword>
<dbReference type="Proteomes" id="UP000501802">
    <property type="component" value="Chromosome"/>
</dbReference>
<sequence length="177" mass="18896">MKILAISGSLRLNSTNTKLLRAIVQLAPPDVEINLYDKLATIPPFNLDLDNENALAAVADFRSELQAADAIVICSPEYAHGVSGVLKNALDWIVSSGEFMNKPVGIINASPRSLYAHNALIETLTVMMAIVITEASPAVPVAGRSLDEAGILADQELAASLRNAINALVNYKEKSDQ</sequence>
<dbReference type="InterPro" id="IPR050712">
    <property type="entry name" value="NAD(P)H-dep_reductase"/>
</dbReference>
<dbReference type="GO" id="GO:0010181">
    <property type="term" value="F:FMN binding"/>
    <property type="evidence" value="ECO:0007669"/>
    <property type="project" value="TreeGrafter"/>
</dbReference>
<dbReference type="PANTHER" id="PTHR30543:SF21">
    <property type="entry name" value="NAD(P)H-DEPENDENT FMN REDUCTASE LOT6"/>
    <property type="match status" value="1"/>
</dbReference>
<dbReference type="InterPro" id="IPR029039">
    <property type="entry name" value="Flavoprotein-like_sf"/>
</dbReference>
<dbReference type="Pfam" id="PF03358">
    <property type="entry name" value="FMN_red"/>
    <property type="match status" value="1"/>
</dbReference>
<dbReference type="RefSeq" id="WP_167207233.1">
    <property type="nucleotide sequence ID" value="NZ_CP050063.1"/>
</dbReference>
<dbReference type="KEGG" id="spib:G8759_09185"/>
<dbReference type="Gene3D" id="3.40.50.360">
    <property type="match status" value="1"/>
</dbReference>
<dbReference type="GO" id="GO:0005829">
    <property type="term" value="C:cytosol"/>
    <property type="evidence" value="ECO:0007669"/>
    <property type="project" value="TreeGrafter"/>
</dbReference>
<dbReference type="InterPro" id="IPR005025">
    <property type="entry name" value="FMN_Rdtase-like_dom"/>
</dbReference>
<dbReference type="SUPFAM" id="SSF52218">
    <property type="entry name" value="Flavoproteins"/>
    <property type="match status" value="1"/>
</dbReference>
<dbReference type="GO" id="GO:0016491">
    <property type="term" value="F:oxidoreductase activity"/>
    <property type="evidence" value="ECO:0007669"/>
    <property type="project" value="InterPro"/>
</dbReference>
<proteinExistence type="predicted"/>
<reference evidence="2 3" key="1">
    <citation type="submission" date="2020-03" db="EMBL/GenBank/DDBJ databases">
        <authorList>
            <person name="Kim M.K."/>
        </authorList>
    </citation>
    <scope>NUCLEOTIDE SEQUENCE [LARGE SCALE GENOMIC DNA]</scope>
    <source>
        <strain evidence="2 3">BT328</strain>
    </source>
</reference>
<evidence type="ECO:0000313" key="3">
    <source>
        <dbReference type="Proteomes" id="UP000501802"/>
    </source>
</evidence>
<evidence type="ECO:0000259" key="1">
    <source>
        <dbReference type="Pfam" id="PF03358"/>
    </source>
</evidence>
<dbReference type="EMBL" id="CP050063">
    <property type="protein sequence ID" value="QIP12788.1"/>
    <property type="molecule type" value="Genomic_DNA"/>
</dbReference>
<gene>
    <name evidence="2" type="ORF">G8759_09185</name>
</gene>
<accession>A0A6G9AK09</accession>
<feature type="domain" description="NADPH-dependent FMN reductase-like" evidence="1">
    <location>
        <begin position="1"/>
        <end position="140"/>
    </location>
</feature>
<dbReference type="AlphaFoldDB" id="A0A6G9AK09"/>